<evidence type="ECO:0000313" key="1">
    <source>
        <dbReference type="EMBL" id="KAJ8113454.1"/>
    </source>
</evidence>
<dbReference type="EMBL" id="JAPHNI010000252">
    <property type="protein sequence ID" value="KAJ8113454.1"/>
    <property type="molecule type" value="Genomic_DNA"/>
</dbReference>
<protein>
    <submittedName>
        <fullName evidence="1">Uncharacterized protein</fullName>
    </submittedName>
</protein>
<name>A0ACC2IE77_9PLEO</name>
<comment type="caution">
    <text evidence="1">The sequence shown here is derived from an EMBL/GenBank/DDBJ whole genome shotgun (WGS) entry which is preliminary data.</text>
</comment>
<gene>
    <name evidence="1" type="ORF">OPT61_g4415</name>
</gene>
<organism evidence="1 2">
    <name type="scientific">Boeremia exigua</name>
    <dbReference type="NCBI Taxonomy" id="749465"/>
    <lineage>
        <taxon>Eukaryota</taxon>
        <taxon>Fungi</taxon>
        <taxon>Dikarya</taxon>
        <taxon>Ascomycota</taxon>
        <taxon>Pezizomycotina</taxon>
        <taxon>Dothideomycetes</taxon>
        <taxon>Pleosporomycetidae</taxon>
        <taxon>Pleosporales</taxon>
        <taxon>Pleosporineae</taxon>
        <taxon>Didymellaceae</taxon>
        <taxon>Boeremia</taxon>
    </lineage>
</organism>
<keyword evidence="2" id="KW-1185">Reference proteome</keyword>
<accession>A0ACC2IE77</accession>
<proteinExistence type="predicted"/>
<dbReference type="Proteomes" id="UP001153331">
    <property type="component" value="Unassembled WGS sequence"/>
</dbReference>
<reference evidence="1" key="1">
    <citation type="submission" date="2022-11" db="EMBL/GenBank/DDBJ databases">
        <title>Genome Sequence of Boeremia exigua.</title>
        <authorList>
            <person name="Buettner E."/>
        </authorList>
    </citation>
    <scope>NUCLEOTIDE SEQUENCE</scope>
    <source>
        <strain evidence="1">CU02</strain>
    </source>
</reference>
<sequence>MDIPYTVLNLARREIRLLELAPGEYDDELVISLNVDTLHQNLPEYYALSYAWGQYRSSQMALVDGRSVGIGLNLDCALRHIRCSLSQPLLMWVDALCINQRDVEERNAQVLLMRDIYSSAERVLISLGPEHPGDAVVIARVREKIIPQTEEEYFFLLEYVAAICQRPWFGRVWVAQELALSQKDPTVYLGANMIPWSQMYDYFISLERTPSPLNGDLRITSFMEIMYRMRRFGRVRAFQTTSLTLQIFRLAPALSTDARDKVFGLLGICAFTPNQMRVAPDYTKSISRVFAEATFSMLQEGSNLPYGLLPLQPPRNIQEKHPRQIISDLPTWAFDLNISSQAERLLGQIGPYWLIPNRAVHPGALLESTNHIPNRVQISDDFKRLVTVGSPIGSIIASFSSAINTEQYMGFQKRMTALRNIYNKYLKPRRISAHSLLQALTVDRKTPLQDQNLSDHLSHLFEHLLNSQTEMTFPSSFFDILVALSNHEDCHIFLTDNNQVGITYHPDVENGIREGDEVVGLLGINFPFVLRPVPGGASDVPKYTMINIAHVADHQWRHTFLENAGPSARWSDFENCGLKEYTIV</sequence>
<evidence type="ECO:0000313" key="2">
    <source>
        <dbReference type="Proteomes" id="UP001153331"/>
    </source>
</evidence>